<evidence type="ECO:0000259" key="2">
    <source>
        <dbReference type="Pfam" id="PF05678"/>
    </source>
</evidence>
<proteinExistence type="predicted"/>
<dbReference type="InterPro" id="IPR008889">
    <property type="entry name" value="VQ"/>
</dbReference>
<feature type="region of interest" description="Disordered" evidence="1">
    <location>
        <begin position="1"/>
        <end position="77"/>
    </location>
</feature>
<sequence>MNSSEFNSAGGTRNPPPSSSFKYPQRNEPRPIVPPKVSPESHKIKKPPLVPASPAGIQHHHAPTVKTQKQRKPTIIYEPDSPRIITVKSAADFKEIVQRLTGLPRPEGESPEEARDASIEHTTGMSVEGTEVGPFPGVISPVPTTMPPAVPSGFFTPEKETLPIRDDLRSALSSAMNSMSMTESKPFSEELWSSVSRPMDSLPVTETVPFRQDFRAARSVPMYSMPVTGTVPFRQDFRATSSVPMYSIPVRETVPFRHDFRATRSIPMDSLPVPGTVPFSHGFRAARSVPMYYMPMMQTVPFRQDFRATRSIPMYSMPVRETVSFRDDFRAMRSIPMYSMPVRETVPFRDDFSAAHNRSMNSLPATETVPFNEELCSGNSSLPNQSSVSLSPDVVYFPPPSPLTSPTREVLDDKWYESYYPPNK</sequence>
<dbReference type="InterPro" id="IPR039607">
    <property type="entry name" value="VQ_8/17/18/20/21/25"/>
</dbReference>
<evidence type="ECO:0000313" key="4">
    <source>
        <dbReference type="Proteomes" id="UP001497480"/>
    </source>
</evidence>
<organism evidence="3 4">
    <name type="scientific">Lupinus luteus</name>
    <name type="common">European yellow lupine</name>
    <dbReference type="NCBI Taxonomy" id="3873"/>
    <lineage>
        <taxon>Eukaryota</taxon>
        <taxon>Viridiplantae</taxon>
        <taxon>Streptophyta</taxon>
        <taxon>Embryophyta</taxon>
        <taxon>Tracheophyta</taxon>
        <taxon>Spermatophyta</taxon>
        <taxon>Magnoliopsida</taxon>
        <taxon>eudicotyledons</taxon>
        <taxon>Gunneridae</taxon>
        <taxon>Pentapetalae</taxon>
        <taxon>rosids</taxon>
        <taxon>fabids</taxon>
        <taxon>Fabales</taxon>
        <taxon>Fabaceae</taxon>
        <taxon>Papilionoideae</taxon>
        <taxon>50 kb inversion clade</taxon>
        <taxon>genistoids sensu lato</taxon>
        <taxon>core genistoids</taxon>
        <taxon>Genisteae</taxon>
        <taxon>Lupinus</taxon>
    </lineage>
</organism>
<dbReference type="Pfam" id="PF05678">
    <property type="entry name" value="VQ"/>
    <property type="match status" value="1"/>
</dbReference>
<dbReference type="PANTHER" id="PTHR33143:SF6">
    <property type="entry name" value="OS08G0102900 PROTEIN"/>
    <property type="match status" value="1"/>
</dbReference>
<feature type="compositionally biased region" description="Polar residues" evidence="1">
    <location>
        <begin position="1"/>
        <end position="11"/>
    </location>
</feature>
<dbReference type="Proteomes" id="UP001497480">
    <property type="component" value="Unassembled WGS sequence"/>
</dbReference>
<gene>
    <name evidence="3" type="ORF">LLUT_LOCUS20750</name>
</gene>
<reference evidence="3 4" key="1">
    <citation type="submission" date="2024-03" db="EMBL/GenBank/DDBJ databases">
        <authorList>
            <person name="Martinez-Hernandez J."/>
        </authorList>
    </citation>
    <scope>NUCLEOTIDE SEQUENCE [LARGE SCALE GENOMIC DNA]</scope>
</reference>
<dbReference type="PANTHER" id="PTHR33143">
    <property type="entry name" value="F16F4.1 PROTEIN-RELATED"/>
    <property type="match status" value="1"/>
</dbReference>
<comment type="caution">
    <text evidence="3">The sequence shown here is derived from an EMBL/GenBank/DDBJ whole genome shotgun (WGS) entry which is preliminary data.</text>
</comment>
<accession>A0AAV1XD60</accession>
<name>A0AAV1XD60_LUPLU</name>
<feature type="compositionally biased region" description="Basic residues" evidence="1">
    <location>
        <begin position="58"/>
        <end position="72"/>
    </location>
</feature>
<keyword evidence="4" id="KW-1185">Reference proteome</keyword>
<dbReference type="AlphaFoldDB" id="A0AAV1XD60"/>
<evidence type="ECO:0000256" key="1">
    <source>
        <dbReference type="SAM" id="MobiDB-lite"/>
    </source>
</evidence>
<feature type="domain" description="VQ" evidence="2">
    <location>
        <begin position="89"/>
        <end position="105"/>
    </location>
</feature>
<evidence type="ECO:0000313" key="3">
    <source>
        <dbReference type="EMBL" id="CAL0319690.1"/>
    </source>
</evidence>
<dbReference type="GO" id="GO:0005634">
    <property type="term" value="C:nucleus"/>
    <property type="evidence" value="ECO:0007669"/>
    <property type="project" value="TreeGrafter"/>
</dbReference>
<dbReference type="EMBL" id="CAXHTB010000014">
    <property type="protein sequence ID" value="CAL0319690.1"/>
    <property type="molecule type" value="Genomic_DNA"/>
</dbReference>
<protein>
    <recommendedName>
        <fullName evidence="2">VQ domain-containing protein</fullName>
    </recommendedName>
</protein>